<reference evidence="8 9" key="1">
    <citation type="submission" date="2019-05" db="EMBL/GenBank/DDBJ databases">
        <title>Georgenia *** sp. nov., and Georgenia *** sp. nov., isolated from the intestinal contents of plateau pika (Ochotona curzoniae) in the Qinghai-Tibet plateau of China.</title>
        <authorList>
            <person name="Tian Z."/>
        </authorList>
    </citation>
    <scope>NUCLEOTIDE SEQUENCE [LARGE SCALE GENOMIC DNA]</scope>
    <source>
        <strain evidence="8 9">Z294</strain>
    </source>
</reference>
<evidence type="ECO:0000256" key="2">
    <source>
        <dbReference type="ARBA" id="ARBA00022475"/>
    </source>
</evidence>
<keyword evidence="2" id="KW-1003">Cell membrane</keyword>
<evidence type="ECO:0000256" key="1">
    <source>
        <dbReference type="ARBA" id="ARBA00004651"/>
    </source>
</evidence>
<sequence>MTGTQEKPATQGRRPSRRFMFGKAVRDFFADECLDRSAALTLYAVLALPAVAIMLTSVLALIGEGPQSTDTMLEILGLVAPDEDALAVISQPVRDVLEQPAAGWSLVLGVVTSLWIAAGYVASFGRAMNRVYGVAEGRPGLQLIGRHLLTTLVLVLFAALVTLLSVVSGPVADAVGETLDLRGALTVWELARWPISLAAFLAVVSLLYYATPNVRSLRPRLLSAGTLVAVGGAVLASLAFQLYLRLAGRVESTYGAALAGIVVFVLWLWLVNAALLLGAELDRELARARQLVRGIPADRKIQVDVRDERASTRAEARRDSDEARARSLRRSWNDSAE</sequence>
<evidence type="ECO:0000256" key="4">
    <source>
        <dbReference type="ARBA" id="ARBA00022989"/>
    </source>
</evidence>
<feature type="transmembrane region" description="Helical" evidence="7">
    <location>
        <begin position="40"/>
        <end position="62"/>
    </location>
</feature>
<dbReference type="InterPro" id="IPR017039">
    <property type="entry name" value="Virul_fac_BrkB"/>
</dbReference>
<keyword evidence="5 7" id="KW-0472">Membrane</keyword>
<feature type="transmembrane region" description="Helical" evidence="7">
    <location>
        <begin position="101"/>
        <end position="122"/>
    </location>
</feature>
<feature type="compositionally biased region" description="Basic and acidic residues" evidence="6">
    <location>
        <begin position="306"/>
        <end position="325"/>
    </location>
</feature>
<evidence type="ECO:0000313" key="9">
    <source>
        <dbReference type="Proteomes" id="UP000313948"/>
    </source>
</evidence>
<evidence type="ECO:0000256" key="7">
    <source>
        <dbReference type="SAM" id="Phobius"/>
    </source>
</evidence>
<evidence type="ECO:0000313" key="8">
    <source>
        <dbReference type="EMBL" id="QDB80348.1"/>
    </source>
</evidence>
<feature type="transmembrane region" description="Helical" evidence="7">
    <location>
        <begin position="148"/>
        <end position="171"/>
    </location>
</feature>
<dbReference type="PANTHER" id="PTHR30213:SF0">
    <property type="entry name" value="UPF0761 MEMBRANE PROTEIN YIHY"/>
    <property type="match status" value="1"/>
</dbReference>
<feature type="region of interest" description="Disordered" evidence="6">
    <location>
        <begin position="306"/>
        <end position="337"/>
    </location>
</feature>
<dbReference type="EMBL" id="CP040899">
    <property type="protein sequence ID" value="QDB80348.1"/>
    <property type="molecule type" value="Genomic_DNA"/>
</dbReference>
<keyword evidence="3 7" id="KW-0812">Transmembrane</keyword>
<organism evidence="8 9">
    <name type="scientific">Georgenia wutianyii</name>
    <dbReference type="NCBI Taxonomy" id="2585135"/>
    <lineage>
        <taxon>Bacteria</taxon>
        <taxon>Bacillati</taxon>
        <taxon>Actinomycetota</taxon>
        <taxon>Actinomycetes</taxon>
        <taxon>Micrococcales</taxon>
        <taxon>Bogoriellaceae</taxon>
        <taxon>Georgenia</taxon>
    </lineage>
</organism>
<dbReference type="Proteomes" id="UP000313948">
    <property type="component" value="Chromosome"/>
</dbReference>
<evidence type="ECO:0000256" key="3">
    <source>
        <dbReference type="ARBA" id="ARBA00022692"/>
    </source>
</evidence>
<dbReference type="PIRSF" id="PIRSF035875">
    <property type="entry name" value="RNase_BN"/>
    <property type="match status" value="1"/>
</dbReference>
<keyword evidence="9" id="KW-1185">Reference proteome</keyword>
<name>A0ABX5VS56_9MICO</name>
<evidence type="ECO:0000256" key="6">
    <source>
        <dbReference type="SAM" id="MobiDB-lite"/>
    </source>
</evidence>
<evidence type="ECO:0000256" key="5">
    <source>
        <dbReference type="ARBA" id="ARBA00023136"/>
    </source>
</evidence>
<feature type="transmembrane region" description="Helical" evidence="7">
    <location>
        <begin position="221"/>
        <end position="244"/>
    </location>
</feature>
<proteinExistence type="predicted"/>
<dbReference type="Pfam" id="PF03631">
    <property type="entry name" value="Virul_fac_BrkB"/>
    <property type="match status" value="1"/>
</dbReference>
<gene>
    <name evidence="8" type="ORF">FE251_13875</name>
</gene>
<feature type="transmembrane region" description="Helical" evidence="7">
    <location>
        <begin position="256"/>
        <end position="279"/>
    </location>
</feature>
<feature type="transmembrane region" description="Helical" evidence="7">
    <location>
        <begin position="191"/>
        <end position="209"/>
    </location>
</feature>
<protein>
    <submittedName>
        <fullName evidence="8">YihY/virulence factor BrkB family protein</fullName>
    </submittedName>
</protein>
<comment type="subcellular location">
    <subcellularLocation>
        <location evidence="1">Cell membrane</location>
        <topology evidence="1">Multi-pass membrane protein</topology>
    </subcellularLocation>
</comment>
<accession>A0ABX5VS56</accession>
<keyword evidence="4 7" id="KW-1133">Transmembrane helix</keyword>
<dbReference type="PANTHER" id="PTHR30213">
    <property type="entry name" value="INNER MEMBRANE PROTEIN YHJD"/>
    <property type="match status" value="1"/>
</dbReference>